<feature type="region of interest" description="Disordered" evidence="1">
    <location>
        <begin position="270"/>
        <end position="298"/>
    </location>
</feature>
<evidence type="ECO:0000259" key="3">
    <source>
        <dbReference type="Pfam" id="PF13791"/>
    </source>
</evidence>
<protein>
    <submittedName>
        <fullName evidence="4">Anti sigma factor C-terminal domain-containing protein</fullName>
    </submittedName>
</protein>
<dbReference type="EMBL" id="CP159485">
    <property type="protein sequence ID" value="XCI27861.1"/>
    <property type="molecule type" value="Genomic_DNA"/>
</dbReference>
<gene>
    <name evidence="4" type="ORF">PRVXH_001785</name>
</gene>
<feature type="domain" description="Sigma factor regulator C-terminal" evidence="3">
    <location>
        <begin position="223"/>
        <end position="398"/>
    </location>
</feature>
<sequence>MNFKKLLEKYKEGKASAEEINIVEKELEKYQAIEDYYAEDFPLQLNQQSFSSEDLSNEKFEDRSEIKNINKVINLRLSKVVLASVLAVVLLYVSIFYVVSPIVDRFYYNPAEISEGEYFPDMYFDLHAITTLNLPGYSLTGIKHIESEGFGNYSITYYKHNLFTRENSVHSLELRKDLPHGTLTGLFDLNPRYSSGGFNIVADHTLYERGFYNDQVDNMTKYLQELNSVAYVSAYMTFEEDLSLEEFAEMNLKKRELDFKWVGVRTHDKDDIPEDRPNHLTGFNPDPNDGSVTNDSPDPKKYPTFNLVEHFREARPGDSTGWAKSYEEHYRSLLSYLSNRQDAVEVLETYPDKVEYYQQALDYIDENGMNVFGVLVHGEVEDILELVEENDLISLQIDQALPLSPNLN</sequence>
<accession>A0AAU8HRU4</accession>
<reference evidence="4" key="2">
    <citation type="submission" date="2024-06" db="EMBL/GenBank/DDBJ databases">
        <authorList>
            <person name="Petrova K.O."/>
            <person name="Toshchakov S.V."/>
            <person name="Boltjanskaja Y.V."/>
            <person name="Kevbrin V.V."/>
        </authorList>
    </citation>
    <scope>NUCLEOTIDE SEQUENCE</scope>
    <source>
        <strain evidence="4">Z-710</strain>
    </source>
</reference>
<proteinExistence type="predicted"/>
<organism evidence="4">
    <name type="scientific">Proteinivorax hydrogeniformans</name>
    <dbReference type="NCBI Taxonomy" id="1826727"/>
    <lineage>
        <taxon>Bacteria</taxon>
        <taxon>Bacillati</taxon>
        <taxon>Bacillota</taxon>
        <taxon>Clostridia</taxon>
        <taxon>Eubacteriales</taxon>
        <taxon>Proteinivoracaceae</taxon>
        <taxon>Proteinivorax</taxon>
    </lineage>
</organism>
<evidence type="ECO:0000313" key="4">
    <source>
        <dbReference type="EMBL" id="XCI27861.1"/>
    </source>
</evidence>
<evidence type="ECO:0000256" key="1">
    <source>
        <dbReference type="SAM" id="MobiDB-lite"/>
    </source>
</evidence>
<feature type="transmembrane region" description="Helical" evidence="2">
    <location>
        <begin position="80"/>
        <end position="99"/>
    </location>
</feature>
<dbReference type="AlphaFoldDB" id="A0AAU8HRU4"/>
<dbReference type="RefSeq" id="WP_353892439.1">
    <property type="nucleotide sequence ID" value="NZ_CP159485.1"/>
</dbReference>
<dbReference type="Pfam" id="PF13791">
    <property type="entry name" value="Sigma_reg_C"/>
    <property type="match status" value="1"/>
</dbReference>
<dbReference type="InterPro" id="IPR025672">
    <property type="entry name" value="Sigma_reg_C_dom"/>
</dbReference>
<evidence type="ECO:0000256" key="2">
    <source>
        <dbReference type="SAM" id="Phobius"/>
    </source>
</evidence>
<reference evidence="4" key="1">
    <citation type="journal article" date="2018" name="Antonie Van Leeuwenhoek">
        <title>Proteinivorax hydrogeniformans sp. nov., an anaerobic, haloalkaliphilic bacterium fermenting proteinaceous compounds with high hydrogen production.</title>
        <authorList>
            <person name="Boltyanskaya Y."/>
            <person name="Detkova E."/>
            <person name="Pimenov N."/>
            <person name="Kevbrin V."/>
        </authorList>
    </citation>
    <scope>NUCLEOTIDE SEQUENCE</scope>
    <source>
        <strain evidence="4">Z-710</strain>
    </source>
</reference>
<name>A0AAU8HRU4_9FIRM</name>
<keyword evidence="2" id="KW-1133">Transmembrane helix</keyword>
<keyword evidence="2" id="KW-0812">Transmembrane</keyword>
<keyword evidence="2" id="KW-0472">Membrane</keyword>